<dbReference type="PIRSF" id="PIRSF006060">
    <property type="entry name" value="AA_transporter"/>
    <property type="match status" value="1"/>
</dbReference>
<feature type="transmembrane region" description="Helical" evidence="6">
    <location>
        <begin position="309"/>
        <end position="330"/>
    </location>
</feature>
<reference evidence="9" key="1">
    <citation type="journal article" date="2014" name="FEMS Microbiol. Lett.">
        <title>Draft Genomic DNA Sequence of the Facultatively Methylotrophic Bacterium Acidomonas methanolica type strain MB58.</title>
        <authorList>
            <person name="Higashiura N."/>
            <person name="Hadano H."/>
            <person name="Hirakawa H."/>
            <person name="Matsutani M."/>
            <person name="Takabe S."/>
            <person name="Matsushita K."/>
            <person name="Azuma Y."/>
        </authorList>
    </citation>
    <scope>NUCLEOTIDE SEQUENCE [LARGE SCALE GENOMIC DNA]</scope>
    <source>
        <strain evidence="9">MB58</strain>
    </source>
</reference>
<keyword evidence="3 6" id="KW-0812">Transmembrane</keyword>
<feature type="transmembrane region" description="Helical" evidence="6">
    <location>
        <begin position="448"/>
        <end position="466"/>
    </location>
</feature>
<dbReference type="PANTHER" id="PTHR43495:SF5">
    <property type="entry name" value="GAMMA-AMINOBUTYRIC ACID PERMEASE"/>
    <property type="match status" value="1"/>
</dbReference>
<comment type="caution">
    <text evidence="8">The sequence shown here is derived from an EMBL/GenBank/DDBJ whole genome shotgun (WGS) entry which is preliminary data.</text>
</comment>
<evidence type="ECO:0000256" key="2">
    <source>
        <dbReference type="ARBA" id="ARBA00022448"/>
    </source>
</evidence>
<dbReference type="GO" id="GO:0055085">
    <property type="term" value="P:transmembrane transport"/>
    <property type="evidence" value="ECO:0007669"/>
    <property type="project" value="InterPro"/>
</dbReference>
<feature type="transmembrane region" description="Helical" evidence="6">
    <location>
        <begin position="148"/>
        <end position="169"/>
    </location>
</feature>
<dbReference type="EMBL" id="BAND01000065">
    <property type="protein sequence ID" value="GAJ29543.1"/>
    <property type="molecule type" value="Genomic_DNA"/>
</dbReference>
<keyword evidence="9" id="KW-1185">Reference proteome</keyword>
<reference evidence="8 9" key="2">
    <citation type="journal article" date="2014" name="FEMS Microbiol. Lett.">
        <title>Draft genomic DNA sequence of the facultatively methylotrophic bacterium Acidomonas methanolica type strain MB58.</title>
        <authorList>
            <person name="Higashiura N."/>
            <person name="Hadano H."/>
            <person name="Hirakawa H."/>
            <person name="Matsutani M."/>
            <person name="Takabe S."/>
            <person name="Matsushita K."/>
            <person name="Azuma Y."/>
        </authorList>
    </citation>
    <scope>NUCLEOTIDE SEQUENCE [LARGE SCALE GENOMIC DNA]</scope>
    <source>
        <strain evidence="8 9">MB58</strain>
    </source>
</reference>
<feature type="transmembrane region" description="Helical" evidence="6">
    <location>
        <begin position="181"/>
        <end position="202"/>
    </location>
</feature>
<dbReference type="Gene3D" id="1.20.1740.10">
    <property type="entry name" value="Amino acid/polyamine transporter I"/>
    <property type="match status" value="1"/>
</dbReference>
<sequence>MGVSSPAMQQNYTIPASTAMSPPTVDPAADSPLIAGGKLKDRHIAMIALGGAIGAGLFVGSSAAIHDAGPAVFATYVVTGLMVVIVMRMLGEMLLFRPGIGTFVDCIRTAHGPGAGFLAGWLYWLFWVVTIGAEAIGGAIILNGWSGLPVWMLAPLLIVAVNIVNAVSVDLFGECEFWLSFIKVSCIIAFAALGAAALLHLVGPKISPLANIMAGNGPMPNGLAAVVATIPTVLFSMIGSEAATVAAAESENARENLGKVTRRIGLRLTLFCLVSVGVILCLVPWTSIVPGHSPFVTVMQALGIPGASMALQIVVFSAVLSCLNSSIYITSRTLYGLAEKGDAPDAFRHLSRHAVPQRAVLASSLIGLFVAFCSILSPGVIFAFFISATGAVILVVYGLIVSAHWAMRGEQPDDPVFTLPLGRGLNMLMLGGMAMVMLAMLIQPDQRGTVLSSIGSVAVLSLIYAMKRRTGQSSGRRTGA</sequence>
<evidence type="ECO:0000256" key="6">
    <source>
        <dbReference type="SAM" id="Phobius"/>
    </source>
</evidence>
<evidence type="ECO:0000313" key="9">
    <source>
        <dbReference type="Proteomes" id="UP000019760"/>
    </source>
</evidence>
<feature type="transmembrane region" description="Helical" evidence="6">
    <location>
        <begin position="383"/>
        <end position="403"/>
    </location>
</feature>
<dbReference type="FunFam" id="1.20.1740.10:FF:000001">
    <property type="entry name" value="Amino acid permease"/>
    <property type="match status" value="1"/>
</dbReference>
<dbReference type="GO" id="GO:0016020">
    <property type="term" value="C:membrane"/>
    <property type="evidence" value="ECO:0007669"/>
    <property type="project" value="UniProtKB-SubCell"/>
</dbReference>
<evidence type="ECO:0000256" key="3">
    <source>
        <dbReference type="ARBA" id="ARBA00022692"/>
    </source>
</evidence>
<keyword evidence="4 6" id="KW-1133">Transmembrane helix</keyword>
<gene>
    <name evidence="8" type="ORF">Amme_065_009</name>
</gene>
<feature type="transmembrane region" description="Helical" evidence="6">
    <location>
        <begin position="71"/>
        <end position="90"/>
    </location>
</feature>
<dbReference type="Proteomes" id="UP000019760">
    <property type="component" value="Unassembled WGS sequence"/>
</dbReference>
<organism evidence="8 9">
    <name type="scientific">Acidomonas methanolica NBRC 104435</name>
    <dbReference type="NCBI Taxonomy" id="1231351"/>
    <lineage>
        <taxon>Bacteria</taxon>
        <taxon>Pseudomonadati</taxon>
        <taxon>Pseudomonadota</taxon>
        <taxon>Alphaproteobacteria</taxon>
        <taxon>Acetobacterales</taxon>
        <taxon>Acetobacteraceae</taxon>
        <taxon>Acidomonas</taxon>
    </lineage>
</organism>
<dbReference type="GO" id="GO:0006865">
    <property type="term" value="P:amino acid transport"/>
    <property type="evidence" value="ECO:0007669"/>
    <property type="project" value="InterPro"/>
</dbReference>
<dbReference type="AlphaFoldDB" id="A0A023D5V5"/>
<evidence type="ECO:0000313" key="8">
    <source>
        <dbReference type="EMBL" id="GAJ29543.1"/>
    </source>
</evidence>
<evidence type="ECO:0000256" key="4">
    <source>
        <dbReference type="ARBA" id="ARBA00022989"/>
    </source>
</evidence>
<feature type="transmembrane region" description="Helical" evidence="6">
    <location>
        <begin position="424"/>
        <end position="442"/>
    </location>
</feature>
<feature type="transmembrane region" description="Helical" evidence="6">
    <location>
        <begin position="359"/>
        <end position="377"/>
    </location>
</feature>
<keyword evidence="2" id="KW-0813">Transport</keyword>
<evidence type="ECO:0000256" key="5">
    <source>
        <dbReference type="ARBA" id="ARBA00023136"/>
    </source>
</evidence>
<feature type="domain" description="Amino acid permease/ SLC12A" evidence="7">
    <location>
        <begin position="43"/>
        <end position="447"/>
    </location>
</feature>
<dbReference type="InterPro" id="IPR004840">
    <property type="entry name" value="Amino_acid_permease_CS"/>
</dbReference>
<name>A0A023D5V5_ACIMT</name>
<feature type="transmembrane region" description="Helical" evidence="6">
    <location>
        <begin position="121"/>
        <end position="142"/>
    </location>
</feature>
<feature type="transmembrane region" description="Helical" evidence="6">
    <location>
        <begin position="268"/>
        <end position="289"/>
    </location>
</feature>
<dbReference type="Pfam" id="PF00324">
    <property type="entry name" value="AA_permease"/>
    <property type="match status" value="1"/>
</dbReference>
<proteinExistence type="predicted"/>
<dbReference type="RefSeq" id="WP_239641686.1">
    <property type="nucleotide sequence ID" value="NZ_BAND01000065.1"/>
</dbReference>
<evidence type="ECO:0000259" key="7">
    <source>
        <dbReference type="Pfam" id="PF00324"/>
    </source>
</evidence>
<protein>
    <submittedName>
        <fullName evidence="8">Amino acid permease</fullName>
    </submittedName>
</protein>
<dbReference type="InterPro" id="IPR004841">
    <property type="entry name" value="AA-permease/SLC12A_dom"/>
</dbReference>
<feature type="transmembrane region" description="Helical" evidence="6">
    <location>
        <begin position="44"/>
        <end position="65"/>
    </location>
</feature>
<dbReference type="PROSITE" id="PS00218">
    <property type="entry name" value="AMINO_ACID_PERMEASE_1"/>
    <property type="match status" value="1"/>
</dbReference>
<dbReference type="PANTHER" id="PTHR43495">
    <property type="entry name" value="GABA PERMEASE"/>
    <property type="match status" value="1"/>
</dbReference>
<feature type="transmembrane region" description="Helical" evidence="6">
    <location>
        <begin position="222"/>
        <end position="247"/>
    </location>
</feature>
<evidence type="ECO:0000256" key="1">
    <source>
        <dbReference type="ARBA" id="ARBA00004141"/>
    </source>
</evidence>
<accession>A0A023D5V5</accession>
<comment type="subcellular location">
    <subcellularLocation>
        <location evidence="1">Membrane</location>
        <topology evidence="1">Multi-pass membrane protein</topology>
    </subcellularLocation>
</comment>
<keyword evidence="5 6" id="KW-0472">Membrane</keyword>